<evidence type="ECO:0000313" key="2">
    <source>
        <dbReference type="EMBL" id="GIM82965.1"/>
    </source>
</evidence>
<dbReference type="OMA" id="ANERDPY"/>
<proteinExistence type="predicted"/>
<feature type="compositionally biased region" description="Basic and acidic residues" evidence="1">
    <location>
        <begin position="42"/>
        <end position="52"/>
    </location>
</feature>
<keyword evidence="5" id="KW-1185">Reference proteome</keyword>
<dbReference type="EMBL" id="BOQM01000006">
    <property type="protein sequence ID" value="GIM82965.1"/>
    <property type="molecule type" value="Genomic_DNA"/>
</dbReference>
<gene>
    <name evidence="3" type="ORF">FB564_1074</name>
    <name evidence="2" type="ORF">Sar04_09860</name>
</gene>
<evidence type="ECO:0000256" key="1">
    <source>
        <dbReference type="SAM" id="MobiDB-lite"/>
    </source>
</evidence>
<protein>
    <submittedName>
        <fullName evidence="3">Uncharacterized protein</fullName>
    </submittedName>
</protein>
<organism evidence="3 4">
    <name type="scientific">Salinispora arenicola</name>
    <dbReference type="NCBI Taxonomy" id="168697"/>
    <lineage>
        <taxon>Bacteria</taxon>
        <taxon>Bacillati</taxon>
        <taxon>Actinomycetota</taxon>
        <taxon>Actinomycetes</taxon>
        <taxon>Micromonosporales</taxon>
        <taxon>Micromonosporaceae</taxon>
        <taxon>Salinispora</taxon>
    </lineage>
</organism>
<dbReference type="Proteomes" id="UP000677457">
    <property type="component" value="Unassembled WGS sequence"/>
</dbReference>
<dbReference type="RefSeq" id="WP_012180456.1">
    <property type="nucleotide sequence ID" value="NZ_BOQM01000006.1"/>
</dbReference>
<dbReference type="AlphaFoldDB" id="A0A542XJN0"/>
<accession>A0A542XJN0</accession>
<evidence type="ECO:0000313" key="5">
    <source>
        <dbReference type="Proteomes" id="UP000677457"/>
    </source>
</evidence>
<dbReference type="EMBL" id="VFOL01000001">
    <property type="protein sequence ID" value="TQL36000.1"/>
    <property type="molecule type" value="Genomic_DNA"/>
</dbReference>
<feature type="compositionally biased region" description="Low complexity" evidence="1">
    <location>
        <begin position="30"/>
        <end position="41"/>
    </location>
</feature>
<evidence type="ECO:0000313" key="4">
    <source>
        <dbReference type="Proteomes" id="UP000315983"/>
    </source>
</evidence>
<reference evidence="2 5" key="2">
    <citation type="submission" date="2021-03" db="EMBL/GenBank/DDBJ databases">
        <title>Whole genome shotgun sequence of Salinispora arenicola NBRC 105043.</title>
        <authorList>
            <person name="Komaki H."/>
            <person name="Tamura T."/>
        </authorList>
    </citation>
    <scope>NUCLEOTIDE SEQUENCE [LARGE SCALE GENOMIC DNA]</scope>
    <source>
        <strain evidence="2 5">NBRC 105043</strain>
    </source>
</reference>
<sequence>MRRALILVVSGLVAAVLGILSVGGLAAATTATETEAVTEAENLQREAERADEPDPYQPEVYGGRG</sequence>
<dbReference type="Proteomes" id="UP000315983">
    <property type="component" value="Unassembled WGS sequence"/>
</dbReference>
<feature type="region of interest" description="Disordered" evidence="1">
    <location>
        <begin position="30"/>
        <end position="65"/>
    </location>
</feature>
<comment type="caution">
    <text evidence="3">The sequence shown here is derived from an EMBL/GenBank/DDBJ whole genome shotgun (WGS) entry which is preliminary data.</text>
</comment>
<dbReference type="GeneID" id="93770392"/>
<evidence type="ECO:0000313" key="3">
    <source>
        <dbReference type="EMBL" id="TQL36000.1"/>
    </source>
</evidence>
<name>A0A542XJN0_SALAC</name>
<reference evidence="3 4" key="1">
    <citation type="submission" date="2019-06" db="EMBL/GenBank/DDBJ databases">
        <title>Sequencing the genomes of 1000 actinobacteria strains.</title>
        <authorList>
            <person name="Klenk H.-P."/>
        </authorList>
    </citation>
    <scope>NUCLEOTIDE SEQUENCE [LARGE SCALE GENOMIC DNA]</scope>
    <source>
        <strain evidence="3 4">DSM 44819</strain>
    </source>
</reference>